<feature type="compositionally biased region" description="Basic and acidic residues" evidence="1">
    <location>
        <begin position="164"/>
        <end position="180"/>
    </location>
</feature>
<reference evidence="2" key="2">
    <citation type="submission" date="2019-07" db="EMBL/GenBank/DDBJ databases">
        <authorList>
            <person name="Seetharam A."/>
            <person name="Woodhouse M."/>
            <person name="Cannon E."/>
        </authorList>
    </citation>
    <scope>NUCLEOTIDE SEQUENCE [LARGE SCALE GENOMIC DNA]</scope>
    <source>
        <strain evidence="2">cv. B73</strain>
    </source>
</reference>
<name>A0A804UD54_MAIZE</name>
<protein>
    <submittedName>
        <fullName evidence="2">Phosphate transporter protein11</fullName>
    </submittedName>
</protein>
<evidence type="ECO:0000313" key="3">
    <source>
        <dbReference type="Proteomes" id="UP000007305"/>
    </source>
</evidence>
<reference evidence="2" key="3">
    <citation type="submission" date="2021-05" db="UniProtKB">
        <authorList>
            <consortium name="EnsemblPlants"/>
        </authorList>
    </citation>
    <scope>IDENTIFICATION</scope>
    <source>
        <strain evidence="2">cv. B73</strain>
    </source>
</reference>
<proteinExistence type="predicted"/>
<gene>
    <name evidence="2" type="primary">pht11</name>
</gene>
<feature type="compositionally biased region" description="Basic and acidic residues" evidence="1">
    <location>
        <begin position="432"/>
        <end position="447"/>
    </location>
</feature>
<dbReference type="AlphaFoldDB" id="A0A804UD54"/>
<dbReference type="InParanoid" id="A0A804UD54"/>
<evidence type="ECO:0000256" key="1">
    <source>
        <dbReference type="SAM" id="MobiDB-lite"/>
    </source>
</evidence>
<sequence>MSAGNEDEDGHLQRENLGVTDVSVISDRGLGAFAAHLLQRPPLGLRQEAGEEYPQRIGRGEHEQGGAHADARRVPCLGRLAAVGLLRRIHEPERPDDRADLPRGGRYPVARGTQVRREDLRRQDEGGAVWPEVGEEECEGVHEHQPDPPPGADEAVVEGGDEEHEAHHHGEAQELDRLAADDVDEGDGEPVARQRAAERDDGVRAADAVGLLEGAHGARPGDPVDVAEDPLLEDVLGVEDDVEHEPAGDGAGEVRAVAAGEAAGEDAVVAPVPGDTLHLVRLARDVHLQHPGHVARGLVGVARDQRRVARRLRHPHPPVVGEAGRDGADHEDDPPRVVGLRRGGRGGVLLVGGRAQARLEGGRDDEGDNAAGEDAEAFHGEDGGDEAAPGALVGVLGHDGGGERVVAADADAEPEAEEAERGHDAVGAVAEGEAREEGAHDHEHDGLAVELLPADLVAEPAEEELPHDHAAEGDAVDGGLQPGRQPPRLLPPRDVVVDAA</sequence>
<dbReference type="Gramene" id="Zm00001eb305830_T001">
    <property type="protein sequence ID" value="Zm00001eb305830_P001"/>
    <property type="gene ID" value="Zm00001eb305830"/>
</dbReference>
<keyword evidence="3" id="KW-1185">Reference proteome</keyword>
<organism evidence="2 3">
    <name type="scientific">Zea mays</name>
    <name type="common">Maize</name>
    <dbReference type="NCBI Taxonomy" id="4577"/>
    <lineage>
        <taxon>Eukaryota</taxon>
        <taxon>Viridiplantae</taxon>
        <taxon>Streptophyta</taxon>
        <taxon>Embryophyta</taxon>
        <taxon>Tracheophyta</taxon>
        <taxon>Spermatophyta</taxon>
        <taxon>Magnoliopsida</taxon>
        <taxon>Liliopsida</taxon>
        <taxon>Poales</taxon>
        <taxon>Poaceae</taxon>
        <taxon>PACMAD clade</taxon>
        <taxon>Panicoideae</taxon>
        <taxon>Andropogonodae</taxon>
        <taxon>Andropogoneae</taxon>
        <taxon>Tripsacinae</taxon>
        <taxon>Zea</taxon>
    </lineage>
</organism>
<evidence type="ECO:0000313" key="2">
    <source>
        <dbReference type="EnsemblPlants" id="Zm00001eb305830_P001"/>
    </source>
</evidence>
<feature type="compositionally biased region" description="Basic and acidic residues" evidence="1">
    <location>
        <begin position="91"/>
        <end position="103"/>
    </location>
</feature>
<dbReference type="Proteomes" id="UP000007305">
    <property type="component" value="Chromosome 7"/>
</dbReference>
<feature type="region of interest" description="Disordered" evidence="1">
    <location>
        <begin position="311"/>
        <end position="500"/>
    </location>
</feature>
<dbReference type="EnsemblPlants" id="Zm00001eb305830_T001">
    <property type="protein sequence ID" value="Zm00001eb305830_P001"/>
    <property type="gene ID" value="Zm00001eb305830"/>
</dbReference>
<accession>A0A804UD54</accession>
<feature type="compositionally biased region" description="Acidic residues" evidence="1">
    <location>
        <begin position="363"/>
        <end position="375"/>
    </location>
</feature>
<feature type="compositionally biased region" description="Basic and acidic residues" evidence="1">
    <location>
        <begin position="190"/>
        <end position="202"/>
    </location>
</feature>
<feature type="compositionally biased region" description="Basic and acidic residues" evidence="1">
    <location>
        <begin position="115"/>
        <end position="125"/>
    </location>
</feature>
<reference evidence="3" key="1">
    <citation type="submission" date="2015-12" db="EMBL/GenBank/DDBJ databases">
        <title>Update maize B73 reference genome by single molecule sequencing technologies.</title>
        <authorList>
            <consortium name="Maize Genome Sequencing Project"/>
            <person name="Ware D."/>
        </authorList>
    </citation>
    <scope>NUCLEOTIDE SEQUENCE [LARGE SCALE GENOMIC DNA]</scope>
    <source>
        <strain evidence="3">cv. B73</strain>
    </source>
</reference>
<feature type="region of interest" description="Disordered" evidence="1">
    <location>
        <begin position="91"/>
        <end position="202"/>
    </location>
</feature>
<feature type="compositionally biased region" description="Low complexity" evidence="1">
    <location>
        <begin position="491"/>
        <end position="500"/>
    </location>
</feature>